<comment type="caution">
    <text evidence="3">The sequence shown here is derived from an EMBL/GenBank/DDBJ whole genome shotgun (WGS) entry which is preliminary data.</text>
</comment>
<evidence type="ECO:0000259" key="1">
    <source>
        <dbReference type="Pfam" id="PF03354"/>
    </source>
</evidence>
<dbReference type="InterPro" id="IPR046461">
    <property type="entry name" value="TerL_ATPase"/>
</dbReference>
<name>A0ABU1QWN9_9BACT</name>
<dbReference type="PANTHER" id="PTHR41287">
    <property type="match status" value="1"/>
</dbReference>
<reference evidence="3 4" key="1">
    <citation type="submission" date="2023-07" db="EMBL/GenBank/DDBJ databases">
        <title>Sorghum-associated microbial communities from plants grown in Nebraska, USA.</title>
        <authorList>
            <person name="Schachtman D."/>
        </authorList>
    </citation>
    <scope>NUCLEOTIDE SEQUENCE [LARGE SCALE GENOMIC DNA]</scope>
    <source>
        <strain evidence="3 4">BE57</strain>
    </source>
</reference>
<dbReference type="Pfam" id="PF03354">
    <property type="entry name" value="TerL_ATPase"/>
    <property type="match status" value="1"/>
</dbReference>
<dbReference type="PANTHER" id="PTHR41287:SF1">
    <property type="entry name" value="PROTEIN YMFN"/>
    <property type="match status" value="1"/>
</dbReference>
<evidence type="ECO:0000313" key="3">
    <source>
        <dbReference type="EMBL" id="MDR6805560.1"/>
    </source>
</evidence>
<accession>A0ABU1QWN9</accession>
<feature type="domain" description="Terminase large subunit-like ATPase" evidence="1">
    <location>
        <begin position="78"/>
        <end position="252"/>
    </location>
</feature>
<dbReference type="Pfam" id="PF20441">
    <property type="entry name" value="TerL_nuclease"/>
    <property type="match status" value="1"/>
</dbReference>
<dbReference type="InterPro" id="IPR046462">
    <property type="entry name" value="TerL_nuclease"/>
</dbReference>
<evidence type="ECO:0000313" key="4">
    <source>
        <dbReference type="Proteomes" id="UP001264980"/>
    </source>
</evidence>
<sequence>MANTLESGLKYAEDVRDGKIIVGELVRLAVKRHFKDLARQDGKTLRFNEALATFAISFFDLISLSKGETDGGKFECSPWQAFVVISLFGWQSYDSEKNRWKRRFREAYIEIPKKNGKTTFAAAIGLLLQFWDGENGPEIYSAAFTRDQAMQCFDEAKAMVERSPALMKHAKVSLWSVIYKKLRGKFMAVSHDKRTTEGKNPHGVILDEYHVHENDGVRNSLQTGMAARKQPIFFIITTAGDNKQGPCYKYREVCISVLKGKSKLDQSFILIYGIDKDDDWKDEKTWRKANPNLGISVEMDHLRGQFQQALLSGTKEVDFKTKHLNMWVDAAITWIPSETWDALARPYIAKSLSNRNVWYGGLDLGQSRDISSLAAFFPEEKFLLVRHYCSEIAAENAVRSGIDYKQWIEEGHLIPTPGKTTDYNFIKRDIFEAAMEQELMFLGYDPYSAPYFRDELTEELGTRWAAVTREDGSLNWDYYNKVQVFQQKAAGMAPATKLFEEMILNGEIFHDGNPITSWMLGNVAMRVDAYGNYTPVKDKSRDKIDGIIASIIAIGTYSKWNTTMGESKNDGSYGVY</sequence>
<evidence type="ECO:0000259" key="2">
    <source>
        <dbReference type="Pfam" id="PF20441"/>
    </source>
</evidence>
<keyword evidence="4" id="KW-1185">Reference proteome</keyword>
<gene>
    <name evidence="3" type="ORF">J2W84_002606</name>
</gene>
<dbReference type="EMBL" id="JAVDTI010000002">
    <property type="protein sequence ID" value="MDR6805560.1"/>
    <property type="molecule type" value="Genomic_DNA"/>
</dbReference>
<proteinExistence type="predicted"/>
<organism evidence="3 4">
    <name type="scientific">Dyadobacter fermentans</name>
    <dbReference type="NCBI Taxonomy" id="94254"/>
    <lineage>
        <taxon>Bacteria</taxon>
        <taxon>Pseudomonadati</taxon>
        <taxon>Bacteroidota</taxon>
        <taxon>Cytophagia</taxon>
        <taxon>Cytophagales</taxon>
        <taxon>Spirosomataceae</taxon>
        <taxon>Dyadobacter</taxon>
    </lineage>
</organism>
<protein>
    <submittedName>
        <fullName evidence="3">Phage terminase large subunit-like protein</fullName>
    </submittedName>
</protein>
<dbReference type="Gene3D" id="3.40.50.300">
    <property type="entry name" value="P-loop containing nucleotide triphosphate hydrolases"/>
    <property type="match status" value="1"/>
</dbReference>
<dbReference type="Proteomes" id="UP001264980">
    <property type="component" value="Unassembled WGS sequence"/>
</dbReference>
<dbReference type="InterPro" id="IPR005021">
    <property type="entry name" value="Terminase_largesu-like"/>
</dbReference>
<dbReference type="InterPro" id="IPR027417">
    <property type="entry name" value="P-loop_NTPase"/>
</dbReference>
<dbReference type="RefSeq" id="WP_309983513.1">
    <property type="nucleotide sequence ID" value="NZ_JAVDTI010000002.1"/>
</dbReference>
<feature type="domain" description="Terminase large subunit-like endonuclease" evidence="2">
    <location>
        <begin position="265"/>
        <end position="556"/>
    </location>
</feature>